<dbReference type="SMART" id="SM00109">
    <property type="entry name" value="C1"/>
    <property type="match status" value="1"/>
</dbReference>
<name>A0A4E0RYA0_FASHE</name>
<comment type="subcellular location">
    <subcellularLocation>
        <location evidence="1">Membrane</location>
        <topology evidence="1">Peripheral membrane protein</topology>
    </subcellularLocation>
</comment>
<evidence type="ECO:0000259" key="14">
    <source>
        <dbReference type="PROSITE" id="PS50238"/>
    </source>
</evidence>
<dbReference type="Gene3D" id="3.30.60.20">
    <property type="match status" value="1"/>
</dbReference>
<dbReference type="SMART" id="SM00324">
    <property type="entry name" value="RhoGAP"/>
    <property type="match status" value="1"/>
</dbReference>
<dbReference type="InterPro" id="IPR000980">
    <property type="entry name" value="SH2"/>
</dbReference>
<dbReference type="GO" id="GO:0007165">
    <property type="term" value="P:signal transduction"/>
    <property type="evidence" value="ECO:0007669"/>
    <property type="project" value="InterPro"/>
</dbReference>
<feature type="region of interest" description="Disordered" evidence="11">
    <location>
        <begin position="775"/>
        <end position="807"/>
    </location>
</feature>
<feature type="compositionally biased region" description="Polar residues" evidence="11">
    <location>
        <begin position="205"/>
        <end position="217"/>
    </location>
</feature>
<keyword evidence="2" id="KW-0343">GTPase activation</keyword>
<dbReference type="GO" id="GO:0005096">
    <property type="term" value="F:GTPase activator activity"/>
    <property type="evidence" value="ECO:0007669"/>
    <property type="project" value="UniProtKB-KW"/>
</dbReference>
<feature type="domain" description="Rho-GAP" evidence="14">
    <location>
        <begin position="570"/>
        <end position="764"/>
    </location>
</feature>
<comment type="caution">
    <text evidence="15">The sequence shown here is derived from an EMBL/GenBank/DDBJ whole genome shotgun (WGS) entry which is preliminary data.</text>
</comment>
<dbReference type="InterPro" id="IPR046349">
    <property type="entry name" value="C1-like_sf"/>
</dbReference>
<sequence>MSDKVQEFRIWQTKLYNLQREAPKPHVVPCTRNLPNRPPQYGIEYHGSISRQETERLFEKASDGAYLIRDSQRAADAYTLVIWFDRTVKNYMLHYDPVLKQHYVGENRFDTIELLVADGLIHFYVETRGADVLQKIASANTYRSTPFYKMRYHTFNASTLNNALDQMFMNSRTPKSKNGKTGIAPTEDSRTRLQRRVSPPVVKPLNSTGTPNPQSRRTPIRRQSIDAAQLARHKLSPASLESSAPTDKIGPFDKTSDSYNLEAWKYREWPPNADHLDTRMFSSNTDVDLAPVPPPRRMSACVGASRQPSSPGSVLQPAPVNNSVHGGLSDARPAPPNREQSTTALSQPSRLTSVQPTGNSAQITQHGKLSYIPEDTDPASAVPTPPSHQTVAPFASLASSTGSHELSSSGSFTSNTTATSSSSYSSHPSPTDTSNSGSLVDPMMPDVSRTKLATTKGQGDSIVWRNGRTRSMDETAGKNAMLNLQERYNLPAACFADQMQSIEDSKPHNFKVHTFRGPHWCDYCTHFIWGLVAQGFKCTDCGFQAHKRCSDRVPCDCLPDIKQLKRVFGVDLTSLTRAERKSVPTILVRCIEEIEGRGALEFEGLYRIPGNHERVDQVRAAFDKDSEAADISVNRIPDVNIITSLIKSFLRQLPVPLITYEAYTDFIDVIRDEQMKDDERLNAIRKLLTRLPPAHYESLRFFMQHIHKVAQHRDVNMMSAENLAIVLSPSLMTSSYSDPISCMVGTRSEHALVERMIKDFDFLFPVTEIPVRRVPQTDSRSFDPSVNNNSKRNSQIVPAPVSPSTTSSQLGYVKRKFLRNRRSVDTPLLAAAAATITDTNTTSNERVSSPTPATPPSSAVAVSFSMNTAL</sequence>
<evidence type="ECO:0000256" key="3">
    <source>
        <dbReference type="ARBA" id="ARBA00022723"/>
    </source>
</evidence>
<dbReference type="InterPro" id="IPR002219">
    <property type="entry name" value="PKC_DAG/PE"/>
</dbReference>
<dbReference type="Gene3D" id="1.10.555.10">
    <property type="entry name" value="Rho GTPase activation protein"/>
    <property type="match status" value="1"/>
</dbReference>
<dbReference type="AlphaFoldDB" id="A0A4E0RYA0"/>
<evidence type="ECO:0000256" key="6">
    <source>
        <dbReference type="ARBA" id="ARBA00023136"/>
    </source>
</evidence>
<dbReference type="InterPro" id="IPR000198">
    <property type="entry name" value="RhoGAP_dom"/>
</dbReference>
<evidence type="ECO:0000256" key="1">
    <source>
        <dbReference type="ARBA" id="ARBA00004170"/>
    </source>
</evidence>
<dbReference type="PROSITE" id="PS50001">
    <property type="entry name" value="SH2"/>
    <property type="match status" value="1"/>
</dbReference>
<dbReference type="SUPFAM" id="SSF57889">
    <property type="entry name" value="Cysteine-rich domain"/>
    <property type="match status" value="1"/>
</dbReference>
<feature type="region of interest" description="Disordered" evidence="11">
    <location>
        <begin position="170"/>
        <end position="254"/>
    </location>
</feature>
<evidence type="ECO:0000313" key="15">
    <source>
        <dbReference type="EMBL" id="THD23672.1"/>
    </source>
</evidence>
<dbReference type="GO" id="GO:0008270">
    <property type="term" value="F:zinc ion binding"/>
    <property type="evidence" value="ECO:0007669"/>
    <property type="project" value="UniProtKB-KW"/>
</dbReference>
<keyword evidence="6" id="KW-0472">Membrane</keyword>
<dbReference type="PROSITE" id="PS50081">
    <property type="entry name" value="ZF_DAG_PE_2"/>
    <property type="match status" value="1"/>
</dbReference>
<dbReference type="GO" id="GO:0016020">
    <property type="term" value="C:membrane"/>
    <property type="evidence" value="ECO:0007669"/>
    <property type="project" value="UniProtKB-SubCell"/>
</dbReference>
<dbReference type="Pfam" id="PF00130">
    <property type="entry name" value="C1_1"/>
    <property type="match status" value="1"/>
</dbReference>
<evidence type="ECO:0000256" key="9">
    <source>
        <dbReference type="ARBA" id="ARBA00077047"/>
    </source>
</evidence>
<dbReference type="FunFam" id="1.10.555.10:FF:000005">
    <property type="entry name" value="Chimaerin"/>
    <property type="match status" value="1"/>
</dbReference>
<accession>A0A4E0RYA0</accession>
<dbReference type="Proteomes" id="UP000230066">
    <property type="component" value="Unassembled WGS sequence"/>
</dbReference>
<feature type="region of interest" description="Disordered" evidence="11">
    <location>
        <begin position="284"/>
        <end position="444"/>
    </location>
</feature>
<dbReference type="InterPro" id="IPR051854">
    <property type="entry name" value="Rho-type_GAP"/>
</dbReference>
<dbReference type="InterPro" id="IPR036860">
    <property type="entry name" value="SH2_dom_sf"/>
</dbReference>
<evidence type="ECO:0000256" key="10">
    <source>
        <dbReference type="PROSITE-ProRule" id="PRU00191"/>
    </source>
</evidence>
<dbReference type="EMBL" id="JXXN02002012">
    <property type="protein sequence ID" value="THD23672.1"/>
    <property type="molecule type" value="Genomic_DNA"/>
</dbReference>
<keyword evidence="3" id="KW-0479">Metal-binding</keyword>
<feature type="compositionally biased region" description="Polar residues" evidence="11">
    <location>
        <begin position="776"/>
        <end position="796"/>
    </location>
</feature>
<dbReference type="SUPFAM" id="SSF48350">
    <property type="entry name" value="GTPase activation domain, GAP"/>
    <property type="match status" value="1"/>
</dbReference>
<protein>
    <recommendedName>
        <fullName evidence="7">Beta-chimaerin</fullName>
    </recommendedName>
    <alternativeName>
        <fullName evidence="8">Beta-chimerin</fullName>
    </alternativeName>
    <alternativeName>
        <fullName evidence="9">Rho GTPase-activating protein 3</fullName>
    </alternativeName>
</protein>
<dbReference type="PANTHER" id="PTHR46075">
    <property type="entry name" value="CHIMERIN FAMILY MEMBER"/>
    <property type="match status" value="1"/>
</dbReference>
<dbReference type="CDD" id="cd10352">
    <property type="entry name" value="SH2_a2chimerin_b2chimerin"/>
    <property type="match status" value="1"/>
</dbReference>
<dbReference type="PROSITE" id="PS00479">
    <property type="entry name" value="ZF_DAG_PE_1"/>
    <property type="match status" value="1"/>
</dbReference>
<evidence type="ECO:0000256" key="2">
    <source>
        <dbReference type="ARBA" id="ARBA00022468"/>
    </source>
</evidence>
<dbReference type="SMART" id="SM00252">
    <property type="entry name" value="SH2"/>
    <property type="match status" value="1"/>
</dbReference>
<keyword evidence="5" id="KW-0862">Zinc</keyword>
<organism evidence="15 16">
    <name type="scientific">Fasciola hepatica</name>
    <name type="common">Liver fluke</name>
    <dbReference type="NCBI Taxonomy" id="6192"/>
    <lineage>
        <taxon>Eukaryota</taxon>
        <taxon>Metazoa</taxon>
        <taxon>Spiralia</taxon>
        <taxon>Lophotrochozoa</taxon>
        <taxon>Platyhelminthes</taxon>
        <taxon>Trematoda</taxon>
        <taxon>Digenea</taxon>
        <taxon>Plagiorchiida</taxon>
        <taxon>Echinostomata</taxon>
        <taxon>Echinostomatoidea</taxon>
        <taxon>Fasciolidae</taxon>
        <taxon>Fasciola</taxon>
    </lineage>
</organism>
<dbReference type="SUPFAM" id="SSF55550">
    <property type="entry name" value="SH2 domain"/>
    <property type="match status" value="1"/>
</dbReference>
<evidence type="ECO:0000256" key="11">
    <source>
        <dbReference type="SAM" id="MobiDB-lite"/>
    </source>
</evidence>
<dbReference type="Gene3D" id="3.30.505.10">
    <property type="entry name" value="SH2 domain"/>
    <property type="match status" value="1"/>
</dbReference>
<dbReference type="InterPro" id="IPR035840">
    <property type="entry name" value="Chimaerin_SH2"/>
</dbReference>
<feature type="domain" description="SH2" evidence="12">
    <location>
        <begin position="44"/>
        <end position="116"/>
    </location>
</feature>
<evidence type="ECO:0000256" key="7">
    <source>
        <dbReference type="ARBA" id="ARBA00073081"/>
    </source>
</evidence>
<reference evidence="15" key="1">
    <citation type="submission" date="2019-03" db="EMBL/GenBank/DDBJ databases">
        <title>Improved annotation for the trematode Fasciola hepatica.</title>
        <authorList>
            <person name="Choi Y.-J."/>
            <person name="Martin J."/>
            <person name="Mitreva M."/>
        </authorList>
    </citation>
    <scope>NUCLEOTIDE SEQUENCE [LARGE SCALE GENOMIC DNA]</scope>
</reference>
<dbReference type="PROSITE" id="PS50238">
    <property type="entry name" value="RHOGAP"/>
    <property type="match status" value="1"/>
</dbReference>
<keyword evidence="16" id="KW-1185">Reference proteome</keyword>
<feature type="domain" description="Phorbol-ester/DAG-type" evidence="13">
    <location>
        <begin position="507"/>
        <end position="557"/>
    </location>
</feature>
<evidence type="ECO:0000256" key="8">
    <source>
        <dbReference type="ARBA" id="ARBA00076015"/>
    </source>
</evidence>
<evidence type="ECO:0000259" key="12">
    <source>
        <dbReference type="PROSITE" id="PS50001"/>
    </source>
</evidence>
<feature type="compositionally biased region" description="Polar residues" evidence="11">
    <location>
        <begin position="338"/>
        <end position="367"/>
    </location>
</feature>
<feature type="compositionally biased region" description="Low complexity" evidence="11">
    <location>
        <begin position="797"/>
        <end position="807"/>
    </location>
</feature>
<evidence type="ECO:0000256" key="5">
    <source>
        <dbReference type="ARBA" id="ARBA00022833"/>
    </source>
</evidence>
<proteinExistence type="predicted"/>
<feature type="compositionally biased region" description="Low complexity" evidence="11">
    <location>
        <begin position="396"/>
        <end position="434"/>
    </location>
</feature>
<evidence type="ECO:0000256" key="4">
    <source>
        <dbReference type="ARBA" id="ARBA00022771"/>
    </source>
</evidence>
<keyword evidence="4" id="KW-0863">Zinc-finger</keyword>
<dbReference type="PRINTS" id="PR00008">
    <property type="entry name" value="DAGPEDOMAIN"/>
</dbReference>
<feature type="region of interest" description="Disordered" evidence="11">
    <location>
        <begin position="836"/>
        <end position="870"/>
    </location>
</feature>
<dbReference type="Pfam" id="PF00620">
    <property type="entry name" value="RhoGAP"/>
    <property type="match status" value="1"/>
</dbReference>
<gene>
    <name evidence="15" type="ORF">D915_005347</name>
</gene>
<dbReference type="PANTHER" id="PTHR46075:SF2">
    <property type="entry name" value="RHO GTPASE ACTIVATING PROTEIN AT 5A, ISOFORM A"/>
    <property type="match status" value="1"/>
</dbReference>
<feature type="compositionally biased region" description="Low complexity" evidence="11">
    <location>
        <begin position="836"/>
        <end position="863"/>
    </location>
</feature>
<dbReference type="InterPro" id="IPR008936">
    <property type="entry name" value="Rho_GTPase_activation_prot"/>
</dbReference>
<dbReference type="Pfam" id="PF00017">
    <property type="entry name" value="SH2"/>
    <property type="match status" value="1"/>
</dbReference>
<dbReference type="InterPro" id="IPR020454">
    <property type="entry name" value="DAG/PE-bd"/>
</dbReference>
<evidence type="ECO:0000313" key="16">
    <source>
        <dbReference type="Proteomes" id="UP000230066"/>
    </source>
</evidence>
<dbReference type="CDD" id="cd20806">
    <property type="entry name" value="C1_CHN"/>
    <property type="match status" value="1"/>
</dbReference>
<keyword evidence="10" id="KW-0727">SH2 domain</keyword>
<evidence type="ECO:0000259" key="13">
    <source>
        <dbReference type="PROSITE" id="PS50081"/>
    </source>
</evidence>
<feature type="compositionally biased region" description="Polar residues" evidence="11">
    <location>
        <begin position="306"/>
        <end position="324"/>
    </location>
</feature>
<dbReference type="FunFam" id="3.30.60.20:FF:000025">
    <property type="entry name" value="Chimaerin"/>
    <property type="match status" value="1"/>
</dbReference>